<reference evidence="2" key="1">
    <citation type="submission" date="2014-09" db="EMBL/GenBank/DDBJ databases">
        <authorList>
            <person name="Sharma Rahul"/>
            <person name="Thines Marco"/>
        </authorList>
    </citation>
    <scope>NUCLEOTIDE SEQUENCE [LARGE SCALE GENOMIC DNA]</scope>
</reference>
<evidence type="ECO:0000313" key="2">
    <source>
        <dbReference type="Proteomes" id="UP000054928"/>
    </source>
</evidence>
<dbReference type="RefSeq" id="XP_024573478.1">
    <property type="nucleotide sequence ID" value="XM_024722398.1"/>
</dbReference>
<dbReference type="GeneID" id="36399619"/>
<organism evidence="1 2">
    <name type="scientific">Plasmopara halstedii</name>
    <name type="common">Downy mildew of sunflower</name>
    <dbReference type="NCBI Taxonomy" id="4781"/>
    <lineage>
        <taxon>Eukaryota</taxon>
        <taxon>Sar</taxon>
        <taxon>Stramenopiles</taxon>
        <taxon>Oomycota</taxon>
        <taxon>Peronosporomycetes</taxon>
        <taxon>Peronosporales</taxon>
        <taxon>Peronosporaceae</taxon>
        <taxon>Plasmopara</taxon>
    </lineage>
</organism>
<dbReference type="OMA" id="DAKERSW"/>
<dbReference type="EMBL" id="CCYD01000261">
    <property type="protein sequence ID" value="CEG37109.1"/>
    <property type="molecule type" value="Genomic_DNA"/>
</dbReference>
<dbReference type="PANTHER" id="PTHR13510:SF44">
    <property type="entry name" value="RABENOSYN-5"/>
    <property type="match status" value="1"/>
</dbReference>
<evidence type="ECO:0000313" key="1">
    <source>
        <dbReference type="EMBL" id="CEG37109.1"/>
    </source>
</evidence>
<name>A0A0P1A8V6_PLAHL</name>
<dbReference type="PANTHER" id="PTHR13510">
    <property type="entry name" value="FYVE-FINGER-CONTAINING RAB5 EFFECTOR PROTEIN RABENOSYN-5-RELATED"/>
    <property type="match status" value="1"/>
</dbReference>
<dbReference type="Proteomes" id="UP000054928">
    <property type="component" value="Unassembled WGS sequence"/>
</dbReference>
<proteinExistence type="predicted"/>
<dbReference type="InterPro" id="IPR052727">
    <property type="entry name" value="Rab4/Rab5_effector"/>
</dbReference>
<sequence>MQDPNQCSQIRLTREECVKYDNAARKLLQDTVAERAKFNPTNIDSEHWAFVKRRKEVSIFNNVIGSAHPGLIVMIGTGLIDGKLEDVMGGLYSETTDEFQTSKILLGYDLKDGLVLNAHQRRTSEDPFRFAGIKWFAGRRAWGLLHDQNALTYERMGLTTDARGNEIAYHTLQSITRPEWPCEPTPNMLRQHTAVCYLYRRLMQTNKTEVFVWGSITKSRLVLERFFHFNVASTWLKIVDSPNVGRAKNFSTLIDKADSHQWLATSLRLILASSSCAVQHATSARESQRWDRTPIVQDAIRQYARIVLNSTIYFNLANPDEPRSNFFVHFGAEEFRPAVFHSDNGAWVEEGRELGPIENRKSRSCLFCLIRIGGRNHQISVLPLEI</sequence>
<keyword evidence="2" id="KW-1185">Reference proteome</keyword>
<protein>
    <submittedName>
        <fullName evidence="1">Uncharacterized protein</fullName>
    </submittedName>
</protein>
<accession>A0A0P1A8V6</accession>
<dbReference type="OrthoDB" id="98169at2759"/>
<dbReference type="AlphaFoldDB" id="A0A0P1A8V6"/>